<evidence type="ECO:0000313" key="1">
    <source>
        <dbReference type="EMBL" id="KNZ47558.1"/>
    </source>
</evidence>
<evidence type="ECO:0000313" key="2">
    <source>
        <dbReference type="Proteomes" id="UP000037035"/>
    </source>
</evidence>
<reference evidence="1 2" key="1">
    <citation type="submission" date="2015-08" db="EMBL/GenBank/DDBJ databases">
        <title>Next Generation Sequencing and Analysis of the Genome of Puccinia sorghi L Schw, the Causal Agent of Maize Common Rust.</title>
        <authorList>
            <person name="Rochi L."/>
            <person name="Burguener G."/>
            <person name="Darino M."/>
            <person name="Turjanski A."/>
            <person name="Kreff E."/>
            <person name="Dieguez M.J."/>
            <person name="Sacco F."/>
        </authorList>
    </citation>
    <scope>NUCLEOTIDE SEQUENCE [LARGE SCALE GENOMIC DNA]</scope>
    <source>
        <strain evidence="1 2">RO10H11247</strain>
    </source>
</reference>
<proteinExistence type="predicted"/>
<dbReference type="AlphaFoldDB" id="A0A0L6UGA2"/>
<gene>
    <name evidence="1" type="ORF">VP01_6310g1</name>
</gene>
<accession>A0A0L6UGA2</accession>
<dbReference type="Proteomes" id="UP000037035">
    <property type="component" value="Unassembled WGS sequence"/>
</dbReference>
<dbReference type="VEuPathDB" id="FungiDB:VP01_6310g1"/>
<sequence>MDHYPQHPGLISDVIRQLAPAQHIPGLPTAPQIHKRLVGKLPPGWRVVTETHLFVSDPLPFFVCLFKPSLEDHSNIFSVVIPHINFISSNSASAGVPKLIRNSVTHRNIPTPPGYVNTFNYTIHPVIHHFFPCNKLSHLHTCLESPSNPICTALRHICFISCPLLQSINMSLPFPFSVTAWASQCSSLLALGKLFSIPIPNFFSPPLTICLHQLSHPPLANNSFISHFDRSNYITCHLLPSTLTTESYQACLHPLSRSINNIVEQFIRTLTAPTSKGVQQLILSFCPLVPTKIAVSQARSGNTIHRFPFFPVSLYNHKTTAFTQLHNPVPGYHGLEPAFKSSLSKSFCMPGTRCFSTGLYPSCTQLILIKTSHHV</sequence>
<dbReference type="EMBL" id="LAVV01011620">
    <property type="protein sequence ID" value="KNZ47558.1"/>
    <property type="molecule type" value="Genomic_DNA"/>
</dbReference>
<name>A0A0L6UGA2_9BASI</name>
<keyword evidence="2" id="KW-1185">Reference proteome</keyword>
<organism evidence="1 2">
    <name type="scientific">Puccinia sorghi</name>
    <dbReference type="NCBI Taxonomy" id="27349"/>
    <lineage>
        <taxon>Eukaryota</taxon>
        <taxon>Fungi</taxon>
        <taxon>Dikarya</taxon>
        <taxon>Basidiomycota</taxon>
        <taxon>Pucciniomycotina</taxon>
        <taxon>Pucciniomycetes</taxon>
        <taxon>Pucciniales</taxon>
        <taxon>Pucciniaceae</taxon>
        <taxon>Puccinia</taxon>
    </lineage>
</organism>
<comment type="caution">
    <text evidence="1">The sequence shown here is derived from an EMBL/GenBank/DDBJ whole genome shotgun (WGS) entry which is preliminary data.</text>
</comment>
<protein>
    <submittedName>
        <fullName evidence="1">Uncharacterized protein</fullName>
    </submittedName>
</protein>